<protein>
    <submittedName>
        <fullName evidence="2">Transposase</fullName>
    </submittedName>
</protein>
<dbReference type="Proteomes" id="UP000525652">
    <property type="component" value="Unassembled WGS sequence"/>
</dbReference>
<dbReference type="AlphaFoldDB" id="A0A7X1AZU6"/>
<name>A0A7X1AZU6_9BACT</name>
<dbReference type="Gene3D" id="3.30.70.1290">
    <property type="entry name" value="Transposase IS200-like"/>
    <property type="match status" value="1"/>
</dbReference>
<proteinExistence type="predicted"/>
<dbReference type="GO" id="GO:0003677">
    <property type="term" value="F:DNA binding"/>
    <property type="evidence" value="ECO:0007669"/>
    <property type="project" value="InterPro"/>
</dbReference>
<dbReference type="PANTHER" id="PTHR34322:SF2">
    <property type="entry name" value="TRANSPOSASE IS200-LIKE DOMAIN-CONTAINING PROTEIN"/>
    <property type="match status" value="1"/>
</dbReference>
<gene>
    <name evidence="2" type="ORF">H5P30_14605</name>
</gene>
<dbReference type="Pfam" id="PF01797">
    <property type="entry name" value="Y1_Tnp"/>
    <property type="match status" value="1"/>
</dbReference>
<feature type="domain" description="Transposase IS200-like" evidence="1">
    <location>
        <begin position="1"/>
        <end position="107"/>
    </location>
</feature>
<reference evidence="2 3" key="1">
    <citation type="submission" date="2020-07" db="EMBL/GenBank/DDBJ databases">
        <authorList>
            <person name="Feng X."/>
        </authorList>
    </citation>
    <scope>NUCLEOTIDE SEQUENCE [LARGE SCALE GENOMIC DNA]</scope>
    <source>
        <strain evidence="2 3">JCM14086</strain>
    </source>
</reference>
<evidence type="ECO:0000313" key="2">
    <source>
        <dbReference type="EMBL" id="MBC2603010.1"/>
    </source>
</evidence>
<sequence>MNRGNYRQRIFSGKGAAEAFERVLGEAAERFGWRVNAYVIMSNHFHLAVELGEPNLSEGMKWLQGTWIRRFNRFRNWTGRPFQGRYKGIVVEPGHVFAQVCHYIHLNPVRAGIVSAENLGEYRWSSFFRIEKRKRPEWLDFSTVLSDSGGLGDNRTGWNRYRDYLVWLAEDDLEKKKLAEAQMSRGWCKGSKEFRKAMRDEAKAKGAQLDRVRFEGLEPKSLIEERMMVWEEELVQAATVAGIDLGALPRPKMSREKCLLAAVMKKRTSVSNRWLAERLAMGSVSTPTQAAKRASENPGVRKEIERIEKALE</sequence>
<evidence type="ECO:0000259" key="1">
    <source>
        <dbReference type="SMART" id="SM01321"/>
    </source>
</evidence>
<dbReference type="InterPro" id="IPR036515">
    <property type="entry name" value="Transposase_17_sf"/>
</dbReference>
<keyword evidence="3" id="KW-1185">Reference proteome</keyword>
<dbReference type="GO" id="GO:0006313">
    <property type="term" value="P:DNA transposition"/>
    <property type="evidence" value="ECO:0007669"/>
    <property type="project" value="InterPro"/>
</dbReference>
<evidence type="ECO:0000313" key="3">
    <source>
        <dbReference type="Proteomes" id="UP000525652"/>
    </source>
</evidence>
<comment type="caution">
    <text evidence="2">The sequence shown here is derived from an EMBL/GenBank/DDBJ whole genome shotgun (WGS) entry which is preliminary data.</text>
</comment>
<accession>A0A7X1AZU6</accession>
<dbReference type="InterPro" id="IPR002686">
    <property type="entry name" value="Transposase_17"/>
</dbReference>
<dbReference type="PANTHER" id="PTHR34322">
    <property type="entry name" value="TRANSPOSASE, Y1_TNP DOMAIN-CONTAINING"/>
    <property type="match status" value="1"/>
</dbReference>
<organism evidence="2 3">
    <name type="scientific">Puniceicoccus vermicola</name>
    <dbReference type="NCBI Taxonomy" id="388746"/>
    <lineage>
        <taxon>Bacteria</taxon>
        <taxon>Pseudomonadati</taxon>
        <taxon>Verrucomicrobiota</taxon>
        <taxon>Opitutia</taxon>
        <taxon>Puniceicoccales</taxon>
        <taxon>Puniceicoccaceae</taxon>
        <taxon>Puniceicoccus</taxon>
    </lineage>
</organism>
<dbReference type="EMBL" id="JACHVA010000115">
    <property type="protein sequence ID" value="MBC2603010.1"/>
    <property type="molecule type" value="Genomic_DNA"/>
</dbReference>
<dbReference type="SUPFAM" id="SSF143422">
    <property type="entry name" value="Transposase IS200-like"/>
    <property type="match status" value="1"/>
</dbReference>
<dbReference type="GO" id="GO:0004803">
    <property type="term" value="F:transposase activity"/>
    <property type="evidence" value="ECO:0007669"/>
    <property type="project" value="InterPro"/>
</dbReference>
<dbReference type="SMART" id="SM01321">
    <property type="entry name" value="Y1_Tnp"/>
    <property type="match status" value="1"/>
</dbReference>